<protein>
    <submittedName>
        <fullName evidence="1">Uncharacterized protein</fullName>
    </submittedName>
</protein>
<proteinExistence type="predicted"/>
<sequence>MGGVNGRFPVVGELRDVAEGNDEPLMMRTELNQQSERGLMQAVGLSLGYSEDGYITEAMIAPEYEASGQELVCTDRKQLKMQDTSRWKMRRIRRVSSLGGYLQETRRGNNGAD</sequence>
<dbReference type="AlphaFoldDB" id="A0A5J5BHA8"/>
<gene>
    <name evidence="1" type="ORF">F0562_025222</name>
</gene>
<organism evidence="1 2">
    <name type="scientific">Nyssa sinensis</name>
    <dbReference type="NCBI Taxonomy" id="561372"/>
    <lineage>
        <taxon>Eukaryota</taxon>
        <taxon>Viridiplantae</taxon>
        <taxon>Streptophyta</taxon>
        <taxon>Embryophyta</taxon>
        <taxon>Tracheophyta</taxon>
        <taxon>Spermatophyta</taxon>
        <taxon>Magnoliopsida</taxon>
        <taxon>eudicotyledons</taxon>
        <taxon>Gunneridae</taxon>
        <taxon>Pentapetalae</taxon>
        <taxon>asterids</taxon>
        <taxon>Cornales</taxon>
        <taxon>Nyssaceae</taxon>
        <taxon>Nyssa</taxon>
    </lineage>
</organism>
<keyword evidence="2" id="KW-1185">Reference proteome</keyword>
<dbReference type="Proteomes" id="UP000325577">
    <property type="component" value="Linkage Group LG13"/>
</dbReference>
<evidence type="ECO:0000313" key="1">
    <source>
        <dbReference type="EMBL" id="KAA8541172.1"/>
    </source>
</evidence>
<name>A0A5J5BHA8_9ASTE</name>
<reference evidence="1 2" key="1">
    <citation type="submission" date="2019-09" db="EMBL/GenBank/DDBJ databases">
        <title>A chromosome-level genome assembly of the Chinese tupelo Nyssa sinensis.</title>
        <authorList>
            <person name="Yang X."/>
            <person name="Kang M."/>
            <person name="Yang Y."/>
            <person name="Xiong H."/>
            <person name="Wang M."/>
            <person name="Zhang Z."/>
            <person name="Wang Z."/>
            <person name="Wu H."/>
            <person name="Ma T."/>
            <person name="Liu J."/>
            <person name="Xi Z."/>
        </authorList>
    </citation>
    <scope>NUCLEOTIDE SEQUENCE [LARGE SCALE GENOMIC DNA]</scope>
    <source>
        <strain evidence="1">J267</strain>
        <tissue evidence="1">Leaf</tissue>
    </source>
</reference>
<accession>A0A5J5BHA8</accession>
<evidence type="ECO:0000313" key="2">
    <source>
        <dbReference type="Proteomes" id="UP000325577"/>
    </source>
</evidence>
<dbReference type="EMBL" id="CM018036">
    <property type="protein sequence ID" value="KAA8541172.1"/>
    <property type="molecule type" value="Genomic_DNA"/>
</dbReference>